<proteinExistence type="predicted"/>
<evidence type="ECO:0008006" key="3">
    <source>
        <dbReference type="Google" id="ProtNLM"/>
    </source>
</evidence>
<dbReference type="InterPro" id="IPR014710">
    <property type="entry name" value="RmlC-like_jellyroll"/>
</dbReference>
<dbReference type="AlphaFoldDB" id="A0A6S7BPF7"/>
<evidence type="ECO:0000313" key="2">
    <source>
        <dbReference type="Proteomes" id="UP000494365"/>
    </source>
</evidence>
<dbReference type="InterPro" id="IPR011051">
    <property type="entry name" value="RmlC_Cupin_sf"/>
</dbReference>
<protein>
    <recommendedName>
        <fullName evidence="3">Cupin domain-containing protein</fullName>
    </recommendedName>
</protein>
<dbReference type="CDD" id="cd02230">
    <property type="entry name" value="cupin_HP0902-like"/>
    <property type="match status" value="1"/>
</dbReference>
<organism evidence="1 2">
    <name type="scientific">Paraburkholderia ultramafica</name>
    <dbReference type="NCBI Taxonomy" id="1544867"/>
    <lineage>
        <taxon>Bacteria</taxon>
        <taxon>Pseudomonadati</taxon>
        <taxon>Pseudomonadota</taxon>
        <taxon>Betaproteobacteria</taxon>
        <taxon>Burkholderiales</taxon>
        <taxon>Burkholderiaceae</taxon>
        <taxon>Paraburkholderia</taxon>
    </lineage>
</organism>
<dbReference type="SUPFAM" id="SSF51182">
    <property type="entry name" value="RmlC-like cupins"/>
    <property type="match status" value="1"/>
</dbReference>
<dbReference type="RefSeq" id="WP_175151803.1">
    <property type="nucleotide sequence ID" value="NZ_CADIKK010000024.1"/>
</dbReference>
<name>A0A6S7BPF7_9BURK</name>
<gene>
    <name evidence="1" type="ORF">LMG28614_04711</name>
</gene>
<dbReference type="Proteomes" id="UP000494365">
    <property type="component" value="Unassembled WGS sequence"/>
</dbReference>
<sequence>MAISHLSSGEVTNVLPLGDTLERTQTTALFRERQLEVMRLVLPAGKGMPEHAVNGPITVQCVEGEVIFSFGNTDRLMQAGDLLYLAAGTPHKLVAIRSASVLVTIVLQGPSGSSS</sequence>
<dbReference type="EMBL" id="CADIKK010000024">
    <property type="protein sequence ID" value="CAB3798207.1"/>
    <property type="molecule type" value="Genomic_DNA"/>
</dbReference>
<reference evidence="1 2" key="1">
    <citation type="submission" date="2020-04" db="EMBL/GenBank/DDBJ databases">
        <authorList>
            <person name="De Canck E."/>
        </authorList>
    </citation>
    <scope>NUCLEOTIDE SEQUENCE [LARGE SCALE GENOMIC DNA]</scope>
    <source>
        <strain evidence="1 2">LMG 28614</strain>
    </source>
</reference>
<keyword evidence="2" id="KW-1185">Reference proteome</keyword>
<accession>A0A6S7BPF7</accession>
<dbReference type="Gene3D" id="2.60.120.10">
    <property type="entry name" value="Jelly Rolls"/>
    <property type="match status" value="1"/>
</dbReference>
<evidence type="ECO:0000313" key="1">
    <source>
        <dbReference type="EMBL" id="CAB3798207.1"/>
    </source>
</evidence>